<organism evidence="2">
    <name type="scientific">marine sediment metagenome</name>
    <dbReference type="NCBI Taxonomy" id="412755"/>
    <lineage>
        <taxon>unclassified sequences</taxon>
        <taxon>metagenomes</taxon>
        <taxon>ecological metagenomes</taxon>
    </lineage>
</organism>
<protein>
    <recommendedName>
        <fullName evidence="1">PD-(D/E)XK endonuclease-like domain-containing protein</fullName>
    </recommendedName>
</protein>
<dbReference type="SUPFAM" id="SSF52980">
    <property type="entry name" value="Restriction endonuclease-like"/>
    <property type="match status" value="1"/>
</dbReference>
<reference evidence="2" key="1">
    <citation type="journal article" date="2015" name="Nature">
        <title>Complex archaea that bridge the gap between prokaryotes and eukaryotes.</title>
        <authorList>
            <person name="Spang A."/>
            <person name="Saw J.H."/>
            <person name="Jorgensen S.L."/>
            <person name="Zaremba-Niedzwiedzka K."/>
            <person name="Martijn J."/>
            <person name="Lind A.E."/>
            <person name="van Eijk R."/>
            <person name="Schleper C."/>
            <person name="Guy L."/>
            <person name="Ettema T.J."/>
        </authorList>
    </citation>
    <scope>NUCLEOTIDE SEQUENCE</scope>
</reference>
<evidence type="ECO:0000313" key="2">
    <source>
        <dbReference type="EMBL" id="KKN71949.1"/>
    </source>
</evidence>
<dbReference type="InterPro" id="IPR011604">
    <property type="entry name" value="PDDEXK-like_dom_sf"/>
</dbReference>
<dbReference type="InterPro" id="IPR011335">
    <property type="entry name" value="Restrct_endonuc-II-like"/>
</dbReference>
<gene>
    <name evidence="2" type="ORF">LCGC14_0415950</name>
</gene>
<dbReference type="EMBL" id="LAZR01000373">
    <property type="protein sequence ID" value="KKN71949.1"/>
    <property type="molecule type" value="Genomic_DNA"/>
</dbReference>
<dbReference type="Pfam" id="PF12705">
    <property type="entry name" value="PDDEXK_1"/>
    <property type="match status" value="1"/>
</dbReference>
<dbReference type="AlphaFoldDB" id="A0A0F9SYG1"/>
<accession>A0A0F9SYG1</accession>
<evidence type="ECO:0000259" key="1">
    <source>
        <dbReference type="Pfam" id="PF12705"/>
    </source>
</evidence>
<feature type="domain" description="PD-(D/E)XK endonuclease-like" evidence="1">
    <location>
        <begin position="11"/>
        <end position="347"/>
    </location>
</feature>
<dbReference type="Gene3D" id="3.90.320.10">
    <property type="match status" value="1"/>
</dbReference>
<comment type="caution">
    <text evidence="2">The sequence shown here is derived from an EMBL/GenBank/DDBJ whole genome shotgun (WGS) entry which is preliminary data.</text>
</comment>
<sequence>MTQNKRDHWKLSASWLKALKSCPMRCYYSYIKGIRPIEETEALRMGTNWHELLEVYSLNNDLDEAVDALNVAYENKPMSKTLEEWAAERAKLAYSLSGYIWNYSDVDMEVVAREIPFSLKIINPDTGATLPNVEIVGKIDKIVKVDGKFMICEHKSTSKDVSDSSQMWAHLRLDTQTTLYQYAAMQLKMSGELEQFGIGKDAELSGGLYDVWRKPTISPKMLTQGDSKKFLEDGMYMGQEFFSVRIKDEISVDSTLVEYKPGAKEGTFAIRETAEMYGARLLHDITERPEHYFARKPLNRSVADMKRLERELYSIYQNARTMNKNDSWYTCEDQCEATFHCSYIPICYNNVNVDEYLPEGFKNIKEEKKDAESKA</sequence>
<dbReference type="InterPro" id="IPR038726">
    <property type="entry name" value="PDDEXK_AddAB-type"/>
</dbReference>
<name>A0A0F9SYG1_9ZZZZ</name>
<proteinExistence type="predicted"/>